<dbReference type="NCBIfam" id="TIGR04183">
    <property type="entry name" value="Por_Secre_tail"/>
    <property type="match status" value="1"/>
</dbReference>
<dbReference type="EMBL" id="CP019352">
    <property type="protein sequence ID" value="APX98775.1"/>
    <property type="molecule type" value="Genomic_DNA"/>
</dbReference>
<reference evidence="4 5" key="1">
    <citation type="submission" date="2017-01" db="EMBL/GenBank/DDBJ databases">
        <title>Complete genome of Lacinutrix venerupis DOK2-8 isolated from seawater in Dokdo.</title>
        <authorList>
            <person name="Chi W.-J."/>
            <person name="Kim J.H."/>
        </authorList>
    </citation>
    <scope>NUCLEOTIDE SEQUENCE [LARGE SCALE GENOMIC DNA]</scope>
    <source>
        <strain evidence="4 5">DOK2-8</strain>
    </source>
</reference>
<evidence type="ECO:0000256" key="2">
    <source>
        <dbReference type="SAM" id="MobiDB-lite"/>
    </source>
</evidence>
<evidence type="ECO:0000256" key="1">
    <source>
        <dbReference type="ARBA" id="ARBA00022729"/>
    </source>
</evidence>
<accession>A0AAC9LHP9</accession>
<dbReference type="KEGG" id="lvn:BWR22_00120"/>
<organism evidence="4 5">
    <name type="scientific">Lacinutrix venerupis</name>
    <dbReference type="NCBI Taxonomy" id="1486034"/>
    <lineage>
        <taxon>Bacteria</taxon>
        <taxon>Pseudomonadati</taxon>
        <taxon>Bacteroidota</taxon>
        <taxon>Flavobacteriia</taxon>
        <taxon>Flavobacteriales</taxon>
        <taxon>Flavobacteriaceae</taxon>
        <taxon>Lacinutrix</taxon>
    </lineage>
</organism>
<evidence type="ECO:0008006" key="6">
    <source>
        <dbReference type="Google" id="ProtNLM"/>
    </source>
</evidence>
<gene>
    <name evidence="4" type="ORF">BWR22_00120</name>
</gene>
<evidence type="ECO:0000313" key="4">
    <source>
        <dbReference type="EMBL" id="APX98775.1"/>
    </source>
</evidence>
<protein>
    <recommendedName>
        <fullName evidence="6">Secreted protein (Por secretion system target)</fullName>
    </recommendedName>
</protein>
<dbReference type="InterPro" id="IPR026444">
    <property type="entry name" value="Secre_tail"/>
</dbReference>
<name>A0AAC9LHP9_9FLAO</name>
<proteinExistence type="predicted"/>
<sequence length="224" mass="24463">MKKTTLSILAILLCAITFAQIAETEPNNSRDASGTVTFSATTPQTGTGVLTGNDPDFWNFPAQIYNVLEFTLNINGNSPNTVAYFKTYQLDGSLISSIESPLSQGANMFSESVQSDRLYSLSFVRNNLNGSVAYSLELTTATVDPSLSTNTFELEPSDFIYYNTLKQITTSNKISNVAIYNLLGQNILNSNNSKISLNTFKTGVYVARIQSIKGAISTRKFIVN</sequence>
<feature type="chain" id="PRO_5042153839" description="Secreted protein (Por secretion system target)" evidence="3">
    <location>
        <begin position="22"/>
        <end position="224"/>
    </location>
</feature>
<evidence type="ECO:0000256" key="3">
    <source>
        <dbReference type="SAM" id="SignalP"/>
    </source>
</evidence>
<dbReference type="Proteomes" id="UP000187506">
    <property type="component" value="Chromosome"/>
</dbReference>
<keyword evidence="5" id="KW-1185">Reference proteome</keyword>
<feature type="region of interest" description="Disordered" evidence="2">
    <location>
        <begin position="27"/>
        <end position="48"/>
    </location>
</feature>
<evidence type="ECO:0000313" key="5">
    <source>
        <dbReference type="Proteomes" id="UP000187506"/>
    </source>
</evidence>
<dbReference type="AlphaFoldDB" id="A0AAC9LHP9"/>
<dbReference type="RefSeq" id="WP_076731422.1">
    <property type="nucleotide sequence ID" value="NZ_CP019352.1"/>
</dbReference>
<feature type="signal peptide" evidence="3">
    <location>
        <begin position="1"/>
        <end position="21"/>
    </location>
</feature>
<keyword evidence="1 3" id="KW-0732">Signal</keyword>